<evidence type="ECO:0000313" key="2">
    <source>
        <dbReference type="EMBL" id="MPM65976.1"/>
    </source>
</evidence>
<comment type="caution">
    <text evidence="2">The sequence shown here is derived from an EMBL/GenBank/DDBJ whole genome shotgun (WGS) entry which is preliminary data.</text>
</comment>
<dbReference type="AlphaFoldDB" id="A0A645BL32"/>
<feature type="region of interest" description="Disordered" evidence="1">
    <location>
        <begin position="62"/>
        <end position="83"/>
    </location>
</feature>
<accession>A0A645BL32</accession>
<sequence length="83" mass="9396">MRTVRDIRNFGAAAVRFYLVCHPERVRSAARSVRSVRFNPLRVDGGDFCRDQHRDLLRSADANPFGRVPHRTEYASGGGGTHR</sequence>
<dbReference type="EMBL" id="VSSQ01020816">
    <property type="protein sequence ID" value="MPM65976.1"/>
    <property type="molecule type" value="Genomic_DNA"/>
</dbReference>
<evidence type="ECO:0000256" key="1">
    <source>
        <dbReference type="SAM" id="MobiDB-lite"/>
    </source>
</evidence>
<proteinExistence type="predicted"/>
<protein>
    <submittedName>
        <fullName evidence="2">Uncharacterized protein</fullName>
    </submittedName>
</protein>
<gene>
    <name evidence="2" type="ORF">SDC9_112880</name>
</gene>
<name>A0A645BL32_9ZZZZ</name>
<organism evidence="2">
    <name type="scientific">bioreactor metagenome</name>
    <dbReference type="NCBI Taxonomy" id="1076179"/>
    <lineage>
        <taxon>unclassified sequences</taxon>
        <taxon>metagenomes</taxon>
        <taxon>ecological metagenomes</taxon>
    </lineage>
</organism>
<reference evidence="2" key="1">
    <citation type="submission" date="2019-08" db="EMBL/GenBank/DDBJ databases">
        <authorList>
            <person name="Kucharzyk K."/>
            <person name="Murdoch R.W."/>
            <person name="Higgins S."/>
            <person name="Loffler F."/>
        </authorList>
    </citation>
    <scope>NUCLEOTIDE SEQUENCE</scope>
</reference>